<dbReference type="KEGG" id="ipu:108264082"/>
<dbReference type="PANTHER" id="PTHR14113:SF6">
    <property type="entry name" value="PROTEIN PICCOLO"/>
    <property type="match status" value="1"/>
</dbReference>
<feature type="region of interest" description="Disordered" evidence="8">
    <location>
        <begin position="732"/>
        <end position="855"/>
    </location>
</feature>
<reference evidence="10" key="1">
    <citation type="journal article" date="2016" name="Nat. Commun.">
        <title>The channel catfish genome sequence provides insights into the evolution of scale formation in teleosts.</title>
        <authorList>
            <person name="Liu Z."/>
            <person name="Liu S."/>
            <person name="Yao J."/>
            <person name="Bao L."/>
            <person name="Zhang J."/>
            <person name="Li Y."/>
            <person name="Jiang C."/>
            <person name="Sun L."/>
            <person name="Wang R."/>
            <person name="Zhang Y."/>
            <person name="Zhou T."/>
            <person name="Zeng Q."/>
            <person name="Fu Q."/>
            <person name="Gao S."/>
            <person name="Li N."/>
            <person name="Koren S."/>
            <person name="Jiang Y."/>
            <person name="Zimin A."/>
            <person name="Xu P."/>
            <person name="Phillippy A.M."/>
            <person name="Geng X."/>
            <person name="Song L."/>
            <person name="Sun F."/>
            <person name="Li C."/>
            <person name="Wang X."/>
            <person name="Chen A."/>
            <person name="Jin Y."/>
            <person name="Yuan Z."/>
            <person name="Yang Y."/>
            <person name="Tan S."/>
            <person name="Peatman E."/>
            <person name="Lu J."/>
            <person name="Qin Z."/>
            <person name="Dunham R."/>
            <person name="Li Z."/>
            <person name="Sonstegard T."/>
            <person name="Feng J."/>
            <person name="Danzmann R.G."/>
            <person name="Schroeder S."/>
            <person name="Scheffler B."/>
            <person name="Duke M.V."/>
            <person name="Ballard L."/>
            <person name="Kucuktas H."/>
            <person name="Kaltenboeck L."/>
            <person name="Liu H."/>
            <person name="Armbruster J."/>
            <person name="Xie Y."/>
            <person name="Kirby M.L."/>
            <person name="Tian Y."/>
            <person name="Flanagan M.E."/>
            <person name="Mu W."/>
            <person name="Waldbieser G.C."/>
        </authorList>
    </citation>
    <scope>NUCLEOTIDE SEQUENCE [LARGE SCALE GENOMIC DNA]</scope>
    <source>
        <strain evidence="10">SDA103</strain>
    </source>
</reference>
<feature type="region of interest" description="Disordered" evidence="8">
    <location>
        <begin position="1603"/>
        <end position="1668"/>
    </location>
</feature>
<feature type="compositionally biased region" description="Polar residues" evidence="8">
    <location>
        <begin position="2000"/>
        <end position="2020"/>
    </location>
</feature>
<feature type="compositionally biased region" description="Polar residues" evidence="8">
    <location>
        <begin position="3152"/>
        <end position="3168"/>
    </location>
</feature>
<sequence>MQRALGFEEPPTPFISSKIPTPSPSPVKQSSSTAQKKEITQSKTLHPSSGQQSKHPEGHKTPGQDSSTTAKETTSTPHLQQKPTQQQKVKDAPSPAKAEPRKQPEPPKEQSGFFGFRSRSPSPQPPVSAVSGKVLGFGSSLFSSASNLISSAVQDESSTMQPTLHKASSDSQTSHRSTTPASCKASEDSKDSPKLPKTPKQEQKKTEVAQPTNATVNQTKEKLISSPSPKASPKPLPKACPICKVGLKKEPPNYNTCTECKTAVCNQCGFNPMPHQAEGKEWLCLTCQTQRALKRVEPQRSPVMKSHPQHPEATTQKKDSTTGPTSKQTTLQPKEISCSNQTVDQKEGTSKQQHSSTVTKLTNENNEQTAKTDLPSTQSEPSSRAEPSQEETGFFNFGFGGVRSRSPSPQVANSSVSGKVLGFGSSLLSSASNLIPAAVQNEPSTTPPTSRKGSTVSQTSDNATSTKSQKGPAASKNDAKISSMRSENKSSTADKDKTPGHQQSKAPLSQEKIPEHLPKIDKDSQHFPKACPLCKEELRQDPPNYNVCTECKKYVCKLCGFNPMPHQTEVTEWLCLNCQMQRAHDNAPVVPQKISVQPHSSPKAEMAPLLQQKEACAVDSTKNTTNPITRAPQKDNKFGAVQKIEQEQTEAPNDSLPLHKQQQLEIGKPKGDTSKTDKSETKHESGFFGFGFGGARSRSPSPKPAASAVSGKVLGFGTSFLSSASNLISSAVMDEPSTTPPASRKGSSVSQSSISSTTPPSSRKGSAVSQTLSKSTPLTSHKGSSVSQTSYKTGSSATTPVTSRKGTDNSQDITKETKKSSNEKAEEKKFHESQSSETTSEKVKDSEGVDKSSQQLPKTCPLCLTDINKDLPNYSTCNECKSIVCNLCGFSPMPQETEIMEWLCLNCHTRRASGISSMQSSKIPPTSSSQNMKTSVLEHSKKKKDLLDKTIQKGQTTAEIKQKNEISAAAVEKQVNQQQSTLQHNVEKSQKTSKVEPSPAMDKPLQENSGFYGIVGARSQSPSPQPAVSAVTGKGLGFGSSFFSSASNLISSAFEDESSMTLPTSRKDSSVSQSSIRSSTPPPSSRKGSGVTQATILQGDSQKKQTDIHKSQIIDNKEGKKPEVPKQGKEPPNPDESKPEPSKVKESSHTLPKYCPLCKVEIKNEPPNYNTCTDCKNIVCVQCGFNPSPHQTERMEWLCLTCQMKQTSGVPQQSQANKVPLSVLKQNKEPLIPAKAKTSLADGKLHDNQSEAEKKQDSPTIKHNVQSQHPKQQPQQTKDGISKPAKSEPPNKNSDFFGFGRRSRSPSPQPALSGKVLGFGSSIFSSASNLISSAVQDGTSPTPSTSRKGSTASQTSENTIPIVPDPSKRSEMSNTTLPASSTVSSQDSPQEKSSNLTKPLTKHEQERKILEMKSQGGNSTPLQAPILKDGTPSDATKTTESNQALPKVCPMCKVEIKKEPPNYNICTECKNAVCNLCGFNPMPDKTEKKEWLCLNCQMKRTSGAPKPTQPKPTKVPALSSPQKDVQAKVYLQKLSPQQGSKGDTSPKPVISKTEISKDESGFGLTHDQSQSQSPKRAASAISEKGLGFGSSIISRASELISSAGQDEASMTPPSSHKSPAECVSHEKTSTPPVSRKVPAVSDKESKSITQQPRTEKKISELQTTKGEAKEGDSLSACPLCNEKFKNNPPNVNTCTSCKMTVCNLCGFNPMPDQTEVKEWLCLNCQMQQLSASPAQPEAKKMPLGPAEWMETPVASEKKSTLSVDVTDNNKILPEVGKSEDQPFVPASQNPTSTSLISQPSPDKSSQPPKVETPKEDKSSGVSQTSAKAALVLPASVETVTSGKTKSPTVQKQEEMKPADEAQNAQSAKAPSALEKVGANFSTLQKGCPICKDIFKEDPPNYNTCNSCKAIVCNLCGGLNPRAEITEKKNWLCVNCQRQQAPVPLSAKAKEVPLTESEKEVPSPGPTKKKTSIPVGDTEYDQIPTINGKPYDKLTSEKTPKATTSVAEQSCVESGDPQNTKPPEKQSGLFGFSFGGTKSRPPSPQLAASAVSGRVLGFGSSFLSSASNLISSAVQDEPSITPPTSHKGSTISLKNTTTPPLSRKSSAAYQHGKKKEIENKLQDQVAKESVPLQKKDTACLGLLKVCPLCKADLKDDPPNCNTCTQCKTIVCNLCGFSPIPQETEVLEWLCLSCQIQRASGPPAKTQSEVNKVPSPTLPKEKDTSAAGVLQKNPSLPVNAKDEKPSRVGKPVDKPIKTESHQDTAPSTQPSPAKSVPPQTVEKDESNLFGFSFRGTRSRSPSPQPDISAVSGKVLGFGSSFLSSASNLISSAVQHEPSTTPPTSHKGSTTSQTSVKITPTQSTSHKKQEEKIESETKLEVQLPKADTPLSESLGACLICKANLKKDTPNYTTCTECQKTVCNLCGFSPVPQETEGKKWLCLDCQKQQAPGPPLIQPQLETNKVALPAPKQKAQTTYDPQKKPNLSVDATIKSVEVVKEENKSSPSESQKPTAVQSAQHSFPDTPAILKKADTSKEETSFLSVAGAKSPSPQPDVATVSGKVRGFGSSLFSSASILISSALQDEPSTTPPTSRKGSTIAQKSEKEKYVSQISEEDTPTPRTSHKGSIAHKEEEKTEMKITSDDQSTVSPSLLKKDDHLNKPLKPCALCKVALTKDPPNYDTCTECKTTVCNLCGFSPMPPQTEMKEWLCLNCQMHRAPGAPSIQLQQHANKVPPPASPQQKAKSLVGKPEERTTQVETKKSISTPSKQQSIAPTPKVEPSKKEPGFFGFGGARSRSPSPQPAVSAVSGKVLGVGSSLFSTASNLISSAVHDEPTTPPTPRKGSVTSHTSVKTTPGTPPTSQKQSVEPEKYQTKDTKTQAEEEKTPAAKKHQNKLNEKQVKMTKVTDEYPKMEETAKHQNLACPLCKIALNVGSTETPNYNTCTGCKDIVCNRCGFNPIPHQTEVYEWLCLSCQTQRALKGIEPQEPQAKPDIVSTSTTVPSNIIPKTATDACETNKKDLTQVQAPQKDVPAADQNKVSNLTPVQNDNISNTDTTKVNDALIDMVVKKSQGKETLADTKEGTPIKDMLPSESTAVMGDQKSTVPQKTGIDQESTGKTTDNNSEILEKPEQSQSKSSAPELDNSKQESGFFGFGFGSTKSQSTPTKPADTSTGKVFGFGGLTETPLPQSGSSVSGKVLGLGSSIFSSASNLISSAVHDESFTTPPSSRKGSTVSQTSVKTATPPSSRKGSTVSQASLKTPPTSRKVSAASQPFFKTSPTGDTKPSDSQKQDEKAADEKSKIKLDVASSVPAKPPHSQKQTEKTPDEKLEVKSSAPLQSASKPAQSSCPICKVKLNVASEDLPNFNTCTKCNNNVCNQCGFDPMPSQTMVRK</sequence>
<feature type="compositionally biased region" description="Basic and acidic residues" evidence="8">
    <location>
        <begin position="2625"/>
        <end position="2638"/>
    </location>
</feature>
<feature type="domain" description="Zinc finger piccolo-type" evidence="9">
    <location>
        <begin position="1886"/>
        <end position="1940"/>
    </location>
</feature>
<feature type="compositionally biased region" description="Polar residues" evidence="8">
    <location>
        <begin position="3216"/>
        <end position="3277"/>
    </location>
</feature>
<feature type="region of interest" description="Disordered" evidence="8">
    <location>
        <begin position="971"/>
        <end position="1008"/>
    </location>
</feature>
<feature type="compositionally biased region" description="Polar residues" evidence="8">
    <location>
        <begin position="1335"/>
        <end position="1359"/>
    </location>
</feature>
<feature type="region of interest" description="Disordered" evidence="8">
    <location>
        <begin position="439"/>
        <end position="524"/>
    </location>
</feature>
<feature type="domain" description="Zinc finger piccolo-type" evidence="9">
    <location>
        <begin position="239"/>
        <end position="293"/>
    </location>
</feature>
<dbReference type="OrthoDB" id="10059918at2759"/>
<comment type="subcellular location">
    <subcellularLocation>
        <location evidence="7">Presynaptic active zone</location>
    </subcellularLocation>
</comment>
<feature type="domain" description="Zinc finger piccolo-type" evidence="9">
    <location>
        <begin position="1676"/>
        <end position="1728"/>
    </location>
</feature>
<feature type="domain" description="Zinc finger piccolo-type" evidence="9">
    <location>
        <begin position="2918"/>
        <end position="2975"/>
    </location>
</feature>
<protein>
    <submittedName>
        <fullName evidence="11">Mucin-17</fullName>
    </submittedName>
</protein>
<dbReference type="GO" id="GO:0035418">
    <property type="term" value="P:protein localization to synapse"/>
    <property type="evidence" value="ECO:0007669"/>
    <property type="project" value="TreeGrafter"/>
</dbReference>
<feature type="compositionally biased region" description="Basic and acidic residues" evidence="8">
    <location>
        <begin position="185"/>
        <end position="207"/>
    </location>
</feature>
<feature type="compositionally biased region" description="Polar residues" evidence="8">
    <location>
        <begin position="169"/>
        <end position="181"/>
    </location>
</feature>
<feature type="compositionally biased region" description="Polar residues" evidence="8">
    <location>
        <begin position="1372"/>
        <end position="1398"/>
    </location>
</feature>
<feature type="compositionally biased region" description="Basic and acidic residues" evidence="8">
    <location>
        <begin position="1947"/>
        <end position="1960"/>
    </location>
</feature>
<dbReference type="GO" id="GO:0030424">
    <property type="term" value="C:axon"/>
    <property type="evidence" value="ECO:0007669"/>
    <property type="project" value="TreeGrafter"/>
</dbReference>
<organism evidence="10 11">
    <name type="scientific">Ictalurus punctatus</name>
    <name type="common">Channel catfish</name>
    <name type="synonym">Silurus punctatus</name>
    <dbReference type="NCBI Taxonomy" id="7998"/>
    <lineage>
        <taxon>Eukaryota</taxon>
        <taxon>Metazoa</taxon>
        <taxon>Chordata</taxon>
        <taxon>Craniata</taxon>
        <taxon>Vertebrata</taxon>
        <taxon>Euteleostomi</taxon>
        <taxon>Actinopterygii</taxon>
        <taxon>Neopterygii</taxon>
        <taxon>Teleostei</taxon>
        <taxon>Ostariophysi</taxon>
        <taxon>Siluriformes</taxon>
        <taxon>Ictaluridae</taxon>
        <taxon>Ictalurus</taxon>
    </lineage>
</organism>
<dbReference type="Gene3D" id="3.30.40.10">
    <property type="entry name" value="Zinc/RING finger domain, C3HC4 (zinc finger)"/>
    <property type="match status" value="12"/>
</dbReference>
<dbReference type="InterPro" id="IPR052098">
    <property type="entry name" value="Presynaptic_Scaffold_Bsn/Pclo"/>
</dbReference>
<feature type="compositionally biased region" description="Low complexity" evidence="8">
    <location>
        <begin position="743"/>
        <end position="764"/>
    </location>
</feature>
<feature type="compositionally biased region" description="Basic and acidic residues" evidence="8">
    <location>
        <begin position="3278"/>
        <end position="3298"/>
    </location>
</feature>
<dbReference type="GO" id="GO:0098982">
    <property type="term" value="C:GABA-ergic synapse"/>
    <property type="evidence" value="ECO:0007669"/>
    <property type="project" value="TreeGrafter"/>
</dbReference>
<evidence type="ECO:0000256" key="1">
    <source>
        <dbReference type="ARBA" id="ARBA00022723"/>
    </source>
</evidence>
<feature type="compositionally biased region" description="Basic and acidic residues" evidence="8">
    <location>
        <begin position="985"/>
        <end position="994"/>
    </location>
</feature>
<evidence type="ECO:0000313" key="11">
    <source>
        <dbReference type="RefSeq" id="XP_053534290.1"/>
    </source>
</evidence>
<keyword evidence="10" id="KW-1185">Reference proteome</keyword>
<feature type="compositionally biased region" description="Basic and acidic residues" evidence="8">
    <location>
        <begin position="512"/>
        <end position="524"/>
    </location>
</feature>
<feature type="compositionally biased region" description="Basic and acidic residues" evidence="8">
    <location>
        <begin position="667"/>
        <end position="685"/>
    </location>
</feature>
<keyword evidence="6" id="KW-0966">Cell projection</keyword>
<feature type="compositionally biased region" description="Basic and acidic residues" evidence="8">
    <location>
        <begin position="813"/>
        <end position="850"/>
    </location>
</feature>
<dbReference type="GO" id="GO:0098978">
    <property type="term" value="C:glutamatergic synapse"/>
    <property type="evidence" value="ECO:0007669"/>
    <property type="project" value="TreeGrafter"/>
</dbReference>
<dbReference type="InterPro" id="IPR008899">
    <property type="entry name" value="Znf_piccolo"/>
</dbReference>
<feature type="compositionally biased region" description="Basic and acidic residues" evidence="8">
    <location>
        <begin position="3069"/>
        <end position="3079"/>
    </location>
</feature>
<gene>
    <name evidence="11" type="primary">LOC108264082</name>
</gene>
<dbReference type="CDD" id="cd15751">
    <property type="entry name" value="FYVE_BSN_PCLO"/>
    <property type="match status" value="2"/>
</dbReference>
<feature type="compositionally biased region" description="Polar residues" evidence="8">
    <location>
        <begin position="974"/>
        <end position="984"/>
    </location>
</feature>
<feature type="compositionally biased region" description="Polar residues" evidence="8">
    <location>
        <begin position="2081"/>
        <end position="2107"/>
    </location>
</feature>
<keyword evidence="3" id="KW-0863">Zinc-finger</keyword>
<feature type="compositionally biased region" description="Polar residues" evidence="8">
    <location>
        <begin position="1837"/>
        <end position="1850"/>
    </location>
</feature>
<feature type="compositionally biased region" description="Basic and acidic residues" evidence="8">
    <location>
        <begin position="2364"/>
        <end position="2376"/>
    </location>
</feature>
<feature type="compositionally biased region" description="Polar residues" evidence="8">
    <location>
        <begin position="2758"/>
        <end position="2769"/>
    </location>
</feature>
<evidence type="ECO:0000256" key="2">
    <source>
        <dbReference type="ARBA" id="ARBA00022737"/>
    </source>
</evidence>
<feature type="domain" description="Zinc finger piccolo-type" evidence="9">
    <location>
        <begin position="859"/>
        <end position="912"/>
    </location>
</feature>
<dbReference type="PANTHER" id="PTHR14113">
    <property type="entry name" value="PICCOLO/BASSOON"/>
    <property type="match status" value="1"/>
</dbReference>
<feature type="domain" description="Zinc finger piccolo-type" evidence="9">
    <location>
        <begin position="1448"/>
        <end position="1501"/>
    </location>
</feature>
<feature type="compositionally biased region" description="Polar residues" evidence="8">
    <location>
        <begin position="350"/>
        <end position="386"/>
    </location>
</feature>
<dbReference type="GO" id="GO:0098882">
    <property type="term" value="F:structural constituent of presynaptic active zone"/>
    <property type="evidence" value="ECO:0007669"/>
    <property type="project" value="TreeGrafter"/>
</dbReference>
<dbReference type="RefSeq" id="XP_053534290.1">
    <property type="nucleotide sequence ID" value="XM_053678315.1"/>
</dbReference>
<accession>A0A9F7QWJ2</accession>
<feature type="compositionally biased region" description="Basic and acidic residues" evidence="8">
    <location>
        <begin position="3313"/>
        <end position="3325"/>
    </location>
</feature>
<feature type="compositionally biased region" description="Basic and acidic residues" evidence="8">
    <location>
        <begin position="1243"/>
        <end position="1257"/>
    </location>
</feature>
<evidence type="ECO:0000256" key="6">
    <source>
        <dbReference type="ARBA" id="ARBA00023273"/>
    </source>
</evidence>
<feature type="compositionally biased region" description="Polar residues" evidence="8">
    <location>
        <begin position="1786"/>
        <end position="1796"/>
    </location>
</feature>
<keyword evidence="2" id="KW-0677">Repeat</keyword>
<feature type="compositionally biased region" description="Low complexity" evidence="8">
    <location>
        <begin position="109"/>
        <end position="121"/>
    </location>
</feature>
<feature type="region of interest" description="Disordered" evidence="8">
    <location>
        <begin position="2198"/>
        <end position="2284"/>
    </location>
</feature>
<evidence type="ECO:0000256" key="3">
    <source>
        <dbReference type="ARBA" id="ARBA00022771"/>
    </source>
</evidence>
<evidence type="ECO:0000256" key="4">
    <source>
        <dbReference type="ARBA" id="ARBA00022833"/>
    </source>
</evidence>
<feature type="region of interest" description="Disordered" evidence="8">
    <location>
        <begin position="2578"/>
        <end position="2652"/>
    </location>
</feature>
<feature type="region of interest" description="Disordered" evidence="8">
    <location>
        <begin position="1772"/>
        <end position="1870"/>
    </location>
</feature>
<feature type="region of interest" description="Disordered" evidence="8">
    <location>
        <begin position="1237"/>
        <end position="1313"/>
    </location>
</feature>
<evidence type="ECO:0000313" key="10">
    <source>
        <dbReference type="Proteomes" id="UP000221080"/>
    </source>
</evidence>
<reference evidence="11" key="2">
    <citation type="submission" date="2025-08" db="UniProtKB">
        <authorList>
            <consortium name="RefSeq"/>
        </authorList>
    </citation>
    <scope>IDENTIFICATION</scope>
    <source>
        <tissue evidence="11">Blood</tissue>
    </source>
</reference>
<feature type="compositionally biased region" description="Polar residues" evidence="8">
    <location>
        <begin position="321"/>
        <end position="343"/>
    </location>
</feature>
<feature type="compositionally biased region" description="Basic and acidic residues" evidence="8">
    <location>
        <begin position="98"/>
        <end position="108"/>
    </location>
</feature>
<feature type="region of interest" description="Disordered" evidence="8">
    <location>
        <begin position="1"/>
        <end position="133"/>
    </location>
</feature>
<feature type="compositionally biased region" description="Basic and acidic residues" evidence="8">
    <location>
        <begin position="1135"/>
        <end position="1148"/>
    </location>
</feature>
<feature type="region of interest" description="Disordered" evidence="8">
    <location>
        <begin position="3069"/>
        <end position="3193"/>
    </location>
</feature>
<feature type="compositionally biased region" description="Polar residues" evidence="8">
    <location>
        <begin position="1090"/>
        <end position="1100"/>
    </location>
</feature>
<dbReference type="GeneID" id="108264082"/>
<keyword evidence="1" id="KW-0479">Metal-binding</keyword>
<feature type="region of interest" description="Disordered" evidence="8">
    <location>
        <begin position="2825"/>
        <end position="2889"/>
    </location>
</feature>
<feature type="compositionally biased region" description="Basic and acidic residues" evidence="8">
    <location>
        <begin position="2862"/>
        <end position="2882"/>
    </location>
</feature>
<feature type="domain" description="Zinc finger piccolo-type" evidence="9">
    <location>
        <begin position="2662"/>
        <end position="2714"/>
    </location>
</feature>
<dbReference type="GO" id="GO:0008270">
    <property type="term" value="F:zinc ion binding"/>
    <property type="evidence" value="ECO:0007669"/>
    <property type="project" value="UniProtKB-KW"/>
</dbReference>
<feature type="compositionally biased region" description="Basic and acidic residues" evidence="8">
    <location>
        <begin position="486"/>
        <end position="499"/>
    </location>
</feature>
<proteinExistence type="predicted"/>
<feature type="compositionally biased region" description="Polar residues" evidence="8">
    <location>
        <begin position="2334"/>
        <end position="2361"/>
    </location>
</feature>
<feature type="compositionally biased region" description="Polar residues" evidence="8">
    <location>
        <begin position="3329"/>
        <end position="3341"/>
    </location>
</feature>
<feature type="compositionally biased region" description="Polar residues" evidence="8">
    <location>
        <begin position="1433"/>
        <end position="1442"/>
    </location>
</feature>
<feature type="domain" description="Zinc finger piccolo-type" evidence="9">
    <location>
        <begin position="2393"/>
        <end position="2446"/>
    </location>
</feature>
<feature type="compositionally biased region" description="Low complexity" evidence="8">
    <location>
        <begin position="1266"/>
        <end position="1276"/>
    </location>
</feature>
<feature type="compositionally biased region" description="Polar residues" evidence="8">
    <location>
        <begin position="767"/>
        <end position="812"/>
    </location>
</feature>
<evidence type="ECO:0000256" key="8">
    <source>
        <dbReference type="SAM" id="MobiDB-lite"/>
    </source>
</evidence>
<dbReference type="GO" id="GO:1904071">
    <property type="term" value="P:presynaptic active zone assembly"/>
    <property type="evidence" value="ECO:0007669"/>
    <property type="project" value="TreeGrafter"/>
</dbReference>
<dbReference type="Proteomes" id="UP000221080">
    <property type="component" value="Chromosome 4"/>
</dbReference>
<feature type="compositionally biased region" description="Low complexity" evidence="8">
    <location>
        <begin position="2789"/>
        <end position="2801"/>
    </location>
</feature>
<feature type="compositionally biased region" description="Polar residues" evidence="8">
    <location>
        <begin position="63"/>
        <end position="87"/>
    </location>
</feature>
<feature type="region of interest" description="Disordered" evidence="8">
    <location>
        <begin position="2464"/>
        <end position="2520"/>
    </location>
</feature>
<feature type="compositionally biased region" description="Basic and acidic residues" evidence="8">
    <location>
        <begin position="1989"/>
        <end position="1999"/>
    </location>
</feature>
<feature type="domain" description="Zinc finger piccolo-type" evidence="9">
    <location>
        <begin position="1154"/>
        <end position="1206"/>
    </location>
</feature>
<feature type="compositionally biased region" description="Basic and acidic residues" evidence="8">
    <location>
        <begin position="1101"/>
        <end position="1129"/>
    </location>
</feature>
<feature type="compositionally biased region" description="Polar residues" evidence="8">
    <location>
        <begin position="441"/>
        <end position="469"/>
    </location>
</feature>
<feature type="compositionally biased region" description="Polar residues" evidence="8">
    <location>
        <begin position="209"/>
        <end position="218"/>
    </location>
</feature>
<feature type="compositionally biased region" description="Polar residues" evidence="8">
    <location>
        <begin position="2500"/>
        <end position="2518"/>
    </location>
</feature>
<feature type="compositionally biased region" description="Basic and acidic residues" evidence="8">
    <location>
        <begin position="2238"/>
        <end position="2260"/>
    </location>
</feature>
<feature type="region of interest" description="Disordered" evidence="8">
    <location>
        <begin position="1060"/>
        <end position="1148"/>
    </location>
</feature>
<feature type="region of interest" description="Disordered" evidence="8">
    <location>
        <begin position="151"/>
        <end position="237"/>
    </location>
</feature>
<feature type="compositionally biased region" description="Polar residues" evidence="8">
    <location>
        <begin position="2840"/>
        <end position="2861"/>
    </location>
</feature>
<evidence type="ECO:0000259" key="9">
    <source>
        <dbReference type="Pfam" id="PF05715"/>
    </source>
</evidence>
<feature type="region of interest" description="Disordered" evidence="8">
    <location>
        <begin position="3212"/>
        <end position="3341"/>
    </location>
</feature>
<feature type="domain" description="Zinc finger piccolo-type" evidence="9">
    <location>
        <begin position="2144"/>
        <end position="2197"/>
    </location>
</feature>
<feature type="region of interest" description="Disordered" evidence="8">
    <location>
        <begin position="1334"/>
        <end position="1442"/>
    </location>
</feature>
<evidence type="ECO:0000256" key="5">
    <source>
        <dbReference type="ARBA" id="ARBA00023018"/>
    </source>
</evidence>
<feature type="compositionally biased region" description="Polar residues" evidence="8">
    <location>
        <begin position="2581"/>
        <end position="2597"/>
    </location>
</feature>
<evidence type="ECO:0000256" key="7">
    <source>
        <dbReference type="ARBA" id="ARBA00034101"/>
    </source>
</evidence>
<feature type="region of interest" description="Disordered" evidence="8">
    <location>
        <begin position="296"/>
        <end position="416"/>
    </location>
</feature>
<dbReference type="InterPro" id="IPR013083">
    <property type="entry name" value="Znf_RING/FYVE/PHD"/>
</dbReference>
<feature type="compositionally biased region" description="Polar residues" evidence="8">
    <location>
        <begin position="2261"/>
        <end position="2270"/>
    </location>
</feature>
<feature type="compositionally biased region" description="Basic and acidic residues" evidence="8">
    <location>
        <begin position="1401"/>
        <end position="1411"/>
    </location>
</feature>
<dbReference type="Pfam" id="PF05715">
    <property type="entry name" value="zf-piccolo"/>
    <property type="match status" value="12"/>
</dbReference>
<keyword evidence="4" id="KW-0862">Zinc</keyword>
<feature type="region of interest" description="Disordered" evidence="8">
    <location>
        <begin position="1500"/>
        <end position="1581"/>
    </location>
</feature>
<feature type="domain" description="Zinc finger piccolo-type" evidence="9">
    <location>
        <begin position="3341"/>
        <end position="3383"/>
    </location>
</feature>
<feature type="compositionally biased region" description="Low complexity" evidence="8">
    <location>
        <begin position="1070"/>
        <end position="1089"/>
    </location>
</feature>
<feature type="region of interest" description="Disordered" evidence="8">
    <location>
        <begin position="648"/>
        <end position="709"/>
    </location>
</feature>
<feature type="compositionally biased region" description="Low complexity" evidence="8">
    <location>
        <begin position="3184"/>
        <end position="3193"/>
    </location>
</feature>
<feature type="domain" description="Zinc finger piccolo-type" evidence="9">
    <location>
        <begin position="530"/>
        <end position="583"/>
    </location>
</feature>
<feature type="compositionally biased region" description="Polar residues" evidence="8">
    <location>
        <begin position="3095"/>
        <end position="3119"/>
    </location>
</feature>
<dbReference type="GO" id="GO:0048788">
    <property type="term" value="C:cytoskeleton of presynaptic active zone"/>
    <property type="evidence" value="ECO:0007669"/>
    <property type="project" value="TreeGrafter"/>
</dbReference>
<dbReference type="SUPFAM" id="SSF57903">
    <property type="entry name" value="FYVE/PHD zinc finger"/>
    <property type="match status" value="12"/>
</dbReference>
<feature type="compositionally biased region" description="Basic and acidic residues" evidence="8">
    <location>
        <begin position="2745"/>
        <end position="2757"/>
    </location>
</feature>
<feature type="compositionally biased region" description="Polar residues" evidence="8">
    <location>
        <begin position="1534"/>
        <end position="1543"/>
    </location>
</feature>
<feature type="compositionally biased region" description="Low complexity" evidence="8">
    <location>
        <begin position="695"/>
        <end position="709"/>
    </location>
</feature>
<feature type="region of interest" description="Disordered" evidence="8">
    <location>
        <begin position="2075"/>
        <end position="2111"/>
    </location>
</feature>
<keyword evidence="5" id="KW-0770">Synapse</keyword>
<feature type="region of interest" description="Disordered" evidence="8">
    <location>
        <begin position="2330"/>
        <end position="2376"/>
    </location>
</feature>
<feature type="region of interest" description="Disordered" evidence="8">
    <location>
        <begin position="1946"/>
        <end position="2045"/>
    </location>
</feature>
<feature type="compositionally biased region" description="Polar residues" evidence="8">
    <location>
        <begin position="41"/>
        <end position="53"/>
    </location>
</feature>
<dbReference type="InterPro" id="IPR011011">
    <property type="entry name" value="Znf_FYVE_PHD"/>
</dbReference>
<feature type="region of interest" description="Disordered" evidence="8">
    <location>
        <begin position="2723"/>
        <end position="2801"/>
    </location>
</feature>
<feature type="compositionally biased region" description="Low complexity" evidence="8">
    <location>
        <begin position="1797"/>
        <end position="1809"/>
    </location>
</feature>
<name>A0A9F7QWJ2_ICTPU</name>